<keyword evidence="8" id="KW-0378">Hydrolase</keyword>
<comment type="caution">
    <text evidence="12">The sequence shown here is derived from an EMBL/GenBank/DDBJ whole genome shotgun (WGS) entry which is preliminary data.</text>
</comment>
<dbReference type="AlphaFoldDB" id="A0A2N3NG64"/>
<evidence type="ECO:0000256" key="5">
    <source>
        <dbReference type="ARBA" id="ARBA00022525"/>
    </source>
</evidence>
<accession>A0A2N3NG64</accession>
<sequence>MAENNLEDLPNSKPAKRTRTMEQGLDYAQSAPKSVEATALLPQGTSTLTSDVYSGVEDYFSRRDEVENRQRAMGFDHACTIKASRKEQTANAIIQKLKQLDKQRVYDTAEPRVGFAGQRHPRLVGDHFLSNVELIDRTDLLRVAQRMPKGAHLHIHFNACLLPDVLLGIAKTMNRMFITCDRPLLPDHDYLSYQACEIQFCLIPPERERPGNLFTTTYQPRQTMPFDRFLGEFSSHYPHASADEWLMSKVVFDEEESHNKLQTCAGQVISATFRSLFNYERAYRVYTRWLLEDFVRDNIQYAEIRPNFMETNQLVTDDGTSMINNDGIMAIIIDEYRRFQAQTKGYFGGLKIIYCTPRVFSRDKVRFALNECIRFKKQWPEWIAGFDLVGEEAQPNPLKAFIPEFLEFRQQCRKENLDIPFLFHCGETLDIGTDTDGNLIDALLLNAKRIGHGFALARHPYVMEKMKERGVCLELCPISNEVLGLTPRINGHSMYTLLANNVHCTVSSDNGTFFRSTLSHDFYQVMIGRADMSLHGWRQLIEWSLQHSCMSDGERQGVWVQWEKRWEEFLDWMLVEYGALVADGGVHATADPMPKSE</sequence>
<dbReference type="STRING" id="41688.A0A2N3NG64"/>
<keyword evidence="13" id="KW-1185">Reference proteome</keyword>
<dbReference type="InterPro" id="IPR001365">
    <property type="entry name" value="A_deaminase_dom"/>
</dbReference>
<dbReference type="PANTHER" id="PTHR11409:SF37">
    <property type="entry name" value="ADENOSINE DEAMINASE DOMAIN-CONTAINING PROTEIN"/>
    <property type="match status" value="1"/>
</dbReference>
<dbReference type="EMBL" id="NLAX01000008">
    <property type="protein sequence ID" value="PKS11466.1"/>
    <property type="molecule type" value="Genomic_DNA"/>
</dbReference>
<reference evidence="12 13" key="1">
    <citation type="journal article" date="2017" name="G3 (Bethesda)">
        <title>First Draft Genome Sequence of the Pathogenic Fungus Lomentospora prolificans (Formerly Scedosporium prolificans).</title>
        <authorList>
            <person name="Luo R."/>
            <person name="Zimin A."/>
            <person name="Workman R."/>
            <person name="Fan Y."/>
            <person name="Pertea G."/>
            <person name="Grossman N."/>
            <person name="Wear M.P."/>
            <person name="Jia B."/>
            <person name="Miller H."/>
            <person name="Casadevall A."/>
            <person name="Timp W."/>
            <person name="Zhang S.X."/>
            <person name="Salzberg S.L."/>
        </authorList>
    </citation>
    <scope>NUCLEOTIDE SEQUENCE [LARGE SCALE GENOMIC DNA]</scope>
    <source>
        <strain evidence="12 13">JHH-5317</strain>
    </source>
</reference>
<dbReference type="GO" id="GO:0046103">
    <property type="term" value="P:inosine biosynthetic process"/>
    <property type="evidence" value="ECO:0007669"/>
    <property type="project" value="TreeGrafter"/>
</dbReference>
<evidence type="ECO:0000256" key="10">
    <source>
        <dbReference type="SAM" id="MobiDB-lite"/>
    </source>
</evidence>
<feature type="domain" description="Adenosine deaminase" evidence="11">
    <location>
        <begin position="277"/>
        <end position="557"/>
    </location>
</feature>
<evidence type="ECO:0000256" key="6">
    <source>
        <dbReference type="ARBA" id="ARBA00022723"/>
    </source>
</evidence>
<comment type="subcellular location">
    <subcellularLocation>
        <location evidence="2">Secreted</location>
    </subcellularLocation>
</comment>
<dbReference type="SUPFAM" id="SSF51556">
    <property type="entry name" value="Metallo-dependent hydrolases"/>
    <property type="match status" value="1"/>
</dbReference>
<dbReference type="OrthoDB" id="7202371at2759"/>
<comment type="cofactor">
    <cofactor evidence="1">
        <name>Zn(2+)</name>
        <dbReference type="ChEBI" id="CHEBI:29105"/>
    </cofactor>
</comment>
<name>A0A2N3NG64_9PEZI</name>
<keyword evidence="6" id="KW-0479">Metal-binding</keyword>
<dbReference type="InterPro" id="IPR006330">
    <property type="entry name" value="Ado/ade_deaminase"/>
</dbReference>
<dbReference type="GO" id="GO:0006154">
    <property type="term" value="P:adenosine catabolic process"/>
    <property type="evidence" value="ECO:0007669"/>
    <property type="project" value="TreeGrafter"/>
</dbReference>
<feature type="region of interest" description="Disordered" evidence="10">
    <location>
        <begin position="1"/>
        <end position="22"/>
    </location>
</feature>
<dbReference type="Proteomes" id="UP000233524">
    <property type="component" value="Unassembled WGS sequence"/>
</dbReference>
<evidence type="ECO:0000313" key="12">
    <source>
        <dbReference type="EMBL" id="PKS11466.1"/>
    </source>
</evidence>
<dbReference type="InParanoid" id="A0A2N3NG64"/>
<evidence type="ECO:0000256" key="4">
    <source>
        <dbReference type="ARBA" id="ARBA00012784"/>
    </source>
</evidence>
<dbReference type="GO" id="GO:0004000">
    <property type="term" value="F:adenosine deaminase activity"/>
    <property type="evidence" value="ECO:0007669"/>
    <property type="project" value="TreeGrafter"/>
</dbReference>
<comment type="catalytic activity">
    <reaction evidence="9">
        <text>adenosine + H2O + H(+) = inosine + NH4(+)</text>
        <dbReference type="Rhea" id="RHEA:24408"/>
        <dbReference type="ChEBI" id="CHEBI:15377"/>
        <dbReference type="ChEBI" id="CHEBI:15378"/>
        <dbReference type="ChEBI" id="CHEBI:16335"/>
        <dbReference type="ChEBI" id="CHEBI:17596"/>
        <dbReference type="ChEBI" id="CHEBI:28938"/>
        <dbReference type="EC" id="3.5.4.4"/>
    </reaction>
</comment>
<dbReference type="GO" id="GO:0046872">
    <property type="term" value="F:metal ion binding"/>
    <property type="evidence" value="ECO:0007669"/>
    <property type="project" value="UniProtKB-KW"/>
</dbReference>
<dbReference type="InterPro" id="IPR032466">
    <property type="entry name" value="Metal_Hydrolase"/>
</dbReference>
<evidence type="ECO:0000256" key="7">
    <source>
        <dbReference type="ARBA" id="ARBA00022729"/>
    </source>
</evidence>
<dbReference type="EC" id="3.5.4.4" evidence="4"/>
<evidence type="ECO:0000256" key="1">
    <source>
        <dbReference type="ARBA" id="ARBA00001947"/>
    </source>
</evidence>
<evidence type="ECO:0000256" key="8">
    <source>
        <dbReference type="ARBA" id="ARBA00022801"/>
    </source>
</evidence>
<keyword evidence="5" id="KW-0964">Secreted</keyword>
<keyword evidence="7" id="KW-0732">Signal</keyword>
<dbReference type="VEuPathDB" id="FungiDB:jhhlp_003230"/>
<evidence type="ECO:0000313" key="13">
    <source>
        <dbReference type="Proteomes" id="UP000233524"/>
    </source>
</evidence>
<dbReference type="PANTHER" id="PTHR11409">
    <property type="entry name" value="ADENOSINE DEAMINASE"/>
    <property type="match status" value="1"/>
</dbReference>
<protein>
    <recommendedName>
        <fullName evidence="4">adenosine deaminase</fullName>
        <ecNumber evidence="4">3.5.4.4</ecNumber>
    </recommendedName>
</protein>
<comment type="similarity">
    <text evidence="3">Belongs to the metallo-dependent hydrolases superfamily. Adenosine and AMP deaminases family. ADGF subfamily.</text>
</comment>
<gene>
    <name evidence="12" type="ORF">jhhlp_003230</name>
</gene>
<organism evidence="12 13">
    <name type="scientific">Lomentospora prolificans</name>
    <dbReference type="NCBI Taxonomy" id="41688"/>
    <lineage>
        <taxon>Eukaryota</taxon>
        <taxon>Fungi</taxon>
        <taxon>Dikarya</taxon>
        <taxon>Ascomycota</taxon>
        <taxon>Pezizomycotina</taxon>
        <taxon>Sordariomycetes</taxon>
        <taxon>Hypocreomycetidae</taxon>
        <taxon>Microascales</taxon>
        <taxon>Microascaceae</taxon>
        <taxon>Lomentospora</taxon>
    </lineage>
</organism>
<evidence type="ECO:0000259" key="11">
    <source>
        <dbReference type="Pfam" id="PF00962"/>
    </source>
</evidence>
<evidence type="ECO:0000256" key="9">
    <source>
        <dbReference type="ARBA" id="ARBA00047764"/>
    </source>
</evidence>
<dbReference type="Gene3D" id="3.20.20.140">
    <property type="entry name" value="Metal-dependent hydrolases"/>
    <property type="match status" value="1"/>
</dbReference>
<proteinExistence type="inferred from homology"/>
<dbReference type="FunFam" id="3.20.20.140:FF:000017">
    <property type="entry name" value="Adenosine deaminase 2"/>
    <property type="match status" value="1"/>
</dbReference>
<dbReference type="Pfam" id="PF00962">
    <property type="entry name" value="A_deaminase"/>
    <property type="match status" value="1"/>
</dbReference>
<evidence type="ECO:0000256" key="2">
    <source>
        <dbReference type="ARBA" id="ARBA00004613"/>
    </source>
</evidence>
<evidence type="ECO:0000256" key="3">
    <source>
        <dbReference type="ARBA" id="ARBA00006083"/>
    </source>
</evidence>
<dbReference type="GO" id="GO:0005576">
    <property type="term" value="C:extracellular region"/>
    <property type="evidence" value="ECO:0007669"/>
    <property type="project" value="UniProtKB-SubCell"/>
</dbReference>